<dbReference type="InterPro" id="IPR007560">
    <property type="entry name" value="Restrct_endonuc_IV_Mrr"/>
</dbReference>
<dbReference type="InterPro" id="IPR011856">
    <property type="entry name" value="tRNA_endonuc-like_dom_sf"/>
</dbReference>
<organism evidence="3 4">
    <name type="scientific">Bacillus thuringiensis HD-789</name>
    <dbReference type="NCBI Taxonomy" id="1217737"/>
    <lineage>
        <taxon>Bacteria</taxon>
        <taxon>Bacillati</taxon>
        <taxon>Bacillota</taxon>
        <taxon>Bacilli</taxon>
        <taxon>Bacillales</taxon>
        <taxon>Bacillaceae</taxon>
        <taxon>Bacillus</taxon>
        <taxon>Bacillus cereus group</taxon>
    </lineage>
</organism>
<dbReference type="AlphaFoldDB" id="A0A9W3JSN5"/>
<feature type="domain" description="Restriction endonuclease type IV Mrr" evidence="2">
    <location>
        <begin position="72"/>
        <end position="177"/>
    </location>
</feature>
<dbReference type="GO" id="GO:0015666">
    <property type="term" value="F:restriction endodeoxyribonuclease activity"/>
    <property type="evidence" value="ECO:0007669"/>
    <property type="project" value="TreeGrafter"/>
</dbReference>
<evidence type="ECO:0000259" key="2">
    <source>
        <dbReference type="Pfam" id="PF04471"/>
    </source>
</evidence>
<dbReference type="InterPro" id="IPR052906">
    <property type="entry name" value="Type_IV_Methyl-Rstrct_Enzyme"/>
</dbReference>
<proteinExistence type="predicted"/>
<dbReference type="Pfam" id="PF04471">
    <property type="entry name" value="Mrr_cat"/>
    <property type="match status" value="1"/>
</dbReference>
<dbReference type="EMBL" id="CP003763">
    <property type="protein sequence ID" value="AFQ28124.1"/>
    <property type="molecule type" value="Genomic_DNA"/>
</dbReference>
<dbReference type="InterPro" id="IPR011335">
    <property type="entry name" value="Restrct_endonuc-II-like"/>
</dbReference>
<evidence type="ECO:0000256" key="1">
    <source>
        <dbReference type="SAM" id="Phobius"/>
    </source>
</evidence>
<dbReference type="KEGG" id="btn:BTF1_19775"/>
<protein>
    <recommendedName>
        <fullName evidence="2">Restriction endonuclease type IV Mrr domain-containing protein</fullName>
    </recommendedName>
</protein>
<name>A0A9W3JSN5_BACTU</name>
<feature type="transmembrane region" description="Helical" evidence="1">
    <location>
        <begin position="6"/>
        <end position="22"/>
    </location>
</feature>
<dbReference type="GO" id="GO:0009307">
    <property type="term" value="P:DNA restriction-modification system"/>
    <property type="evidence" value="ECO:0007669"/>
    <property type="project" value="InterPro"/>
</dbReference>
<dbReference type="PANTHER" id="PTHR30015">
    <property type="entry name" value="MRR RESTRICTION SYSTEM PROTEIN"/>
    <property type="match status" value="1"/>
</dbReference>
<gene>
    <name evidence="3" type="ORF">BTF1_19775</name>
</gene>
<dbReference type="Gene3D" id="3.40.1350.10">
    <property type="match status" value="1"/>
</dbReference>
<keyword evidence="1" id="KW-0472">Membrane</keyword>
<keyword evidence="1" id="KW-0812">Transmembrane</keyword>
<keyword evidence="1" id="KW-1133">Transmembrane helix</keyword>
<dbReference type="PANTHER" id="PTHR30015:SF7">
    <property type="entry name" value="TYPE IV METHYL-DIRECTED RESTRICTION ENZYME ECOKMRR"/>
    <property type="match status" value="1"/>
</dbReference>
<dbReference type="RefSeq" id="WP_000110514.1">
    <property type="nucleotide sequence ID" value="NC_018508.1"/>
</dbReference>
<sequence length="197" mass="22632">MSVFTIVLLFITCISVINWVLLRRKKEHDFLNLLHLANNDVDFKKTVAMGLYYRFMKQTEEEKVSNVFIGEDPIAFEHFVGDVFERYYGGSVYVTRGSNDYGVDFEHKLNDELYLGQVKCYNSDMPFNAIALVHSNMVKEDAKGGYVVTTGSYTVNAQRYAEGLNIQLIDGPKLAEMYIEVLQNERNPVYKLDPVNN</sequence>
<dbReference type="GO" id="GO:0003677">
    <property type="term" value="F:DNA binding"/>
    <property type="evidence" value="ECO:0007669"/>
    <property type="project" value="InterPro"/>
</dbReference>
<evidence type="ECO:0000313" key="4">
    <source>
        <dbReference type="Proteomes" id="UP000005257"/>
    </source>
</evidence>
<dbReference type="SUPFAM" id="SSF52980">
    <property type="entry name" value="Restriction endonuclease-like"/>
    <property type="match status" value="1"/>
</dbReference>
<accession>A0A9W3JSN5</accession>
<reference evidence="3 4" key="1">
    <citation type="journal article" date="2013" name="Genome Announc.">
        <title>Complete Genome Sequence of Bacillus thuringiensis Serovar Israelensis Strain HD-789.</title>
        <authorList>
            <person name="Doggett N.A."/>
            <person name="Stubben C.J."/>
            <person name="Chertkov O."/>
            <person name="Bruce D.C."/>
            <person name="Detter J.C."/>
            <person name="Johnson S.L."/>
            <person name="Han C.S."/>
        </authorList>
    </citation>
    <scope>NUCLEOTIDE SEQUENCE [LARGE SCALE GENOMIC DNA]</scope>
    <source>
        <strain evidence="3 4">HD-789</strain>
    </source>
</reference>
<dbReference type="Proteomes" id="UP000005257">
    <property type="component" value="Chromosome"/>
</dbReference>
<evidence type="ECO:0000313" key="3">
    <source>
        <dbReference type="EMBL" id="AFQ28124.1"/>
    </source>
</evidence>